<organism evidence="1">
    <name type="scientific">freshwater metagenome</name>
    <dbReference type="NCBI Taxonomy" id="449393"/>
    <lineage>
        <taxon>unclassified sequences</taxon>
        <taxon>metagenomes</taxon>
        <taxon>ecological metagenomes</taxon>
    </lineage>
</organism>
<gene>
    <name evidence="1" type="ORF">UFOPK1493_03772</name>
</gene>
<dbReference type="AlphaFoldDB" id="A0A6J6FX70"/>
<name>A0A6J6FX70_9ZZZZ</name>
<evidence type="ECO:0000313" key="1">
    <source>
        <dbReference type="EMBL" id="CAB4591553.1"/>
    </source>
</evidence>
<sequence length="137" mass="14711">MSAMATACVGSDGESVELILLPSVVQIDYEVADVLLDSMVGTLAFEDRCVWLVPGNPAESRSIVAWPEGTRYDNDGDEIVHEEDRFRASADFVAVGLLRIADLDESASEVARRCIERSGTSTEVLIAVAPGIEVRGP</sequence>
<dbReference type="EMBL" id="CAEZSR010000235">
    <property type="protein sequence ID" value="CAB4591553.1"/>
    <property type="molecule type" value="Genomic_DNA"/>
</dbReference>
<accession>A0A6J6FX70</accession>
<protein>
    <submittedName>
        <fullName evidence="1">Unannotated protein</fullName>
    </submittedName>
</protein>
<reference evidence="1" key="1">
    <citation type="submission" date="2020-05" db="EMBL/GenBank/DDBJ databases">
        <authorList>
            <person name="Chiriac C."/>
            <person name="Salcher M."/>
            <person name="Ghai R."/>
            <person name="Kavagutti S V."/>
        </authorList>
    </citation>
    <scope>NUCLEOTIDE SEQUENCE</scope>
</reference>
<proteinExistence type="predicted"/>